<evidence type="ECO:0000313" key="14">
    <source>
        <dbReference type="RefSeq" id="XP_031427969.1"/>
    </source>
</evidence>
<evidence type="ECO:0000256" key="2">
    <source>
        <dbReference type="ARBA" id="ARBA00007014"/>
    </source>
</evidence>
<feature type="domain" description="PDZ" evidence="11">
    <location>
        <begin position="545"/>
        <end position="626"/>
    </location>
</feature>
<dbReference type="SUPFAM" id="SSF52540">
    <property type="entry name" value="P-loop containing nucleoside triphosphate hydrolases"/>
    <property type="match status" value="1"/>
</dbReference>
<dbReference type="SUPFAM" id="SSF101288">
    <property type="entry name" value="L27 domain"/>
    <property type="match status" value="1"/>
</dbReference>
<dbReference type="InterPro" id="IPR027417">
    <property type="entry name" value="P-loop_NTPase"/>
</dbReference>
<keyword evidence="6" id="KW-0472">Membrane</keyword>
<keyword evidence="3 7" id="KW-0728">SH3 domain</keyword>
<dbReference type="Pfam" id="PF00625">
    <property type="entry name" value="Guanylate_kin"/>
    <property type="match status" value="1"/>
</dbReference>
<dbReference type="InterPro" id="IPR001478">
    <property type="entry name" value="PDZ"/>
</dbReference>
<dbReference type="PROSITE" id="PS50106">
    <property type="entry name" value="PDZ"/>
    <property type="match status" value="3"/>
</dbReference>
<dbReference type="InterPro" id="IPR036028">
    <property type="entry name" value="SH3-like_dom_sf"/>
</dbReference>
<dbReference type="GO" id="GO:0098839">
    <property type="term" value="C:postsynaptic density membrane"/>
    <property type="evidence" value="ECO:0007669"/>
    <property type="project" value="TreeGrafter"/>
</dbReference>
<dbReference type="SUPFAM" id="SSF50156">
    <property type="entry name" value="PDZ domain-like"/>
    <property type="match status" value="3"/>
</dbReference>
<dbReference type="GO" id="GO:0043005">
    <property type="term" value="C:neuron projection"/>
    <property type="evidence" value="ECO:0007669"/>
    <property type="project" value="InterPro"/>
</dbReference>
<dbReference type="PIRSF" id="PIRSF001741">
    <property type="entry name" value="MAGUK_DLGH"/>
    <property type="match status" value="1"/>
</dbReference>
<comment type="subcellular location">
    <subcellularLocation>
        <location evidence="1">Cell membrane</location>
        <topology evidence="1">Peripheral membrane protein</topology>
    </subcellularLocation>
</comment>
<sequence length="1017" mass="113306">MDIFKSSLFQALLDIQEFYEVTLLNSHKSCEQKLEEVNHMAEKWESPGSPAVVLHHSQPSQEQTESSSTDFNERARTEDSTVTVTATATENRPAAVQGSPHVAQPSACMNPALMSAPWYRYQDEDSPPQEHGFPRLTNEVRAPELVHVSEKNLSEIENVHGYVSHSHISPLKPALVTRYDLTYPGVTAANYLASPAPIIVNTDTLESVPYVNGTEIEYEFEEITLERGNSGLGFSIAGGTDNPHIGDDPGIFITKIIGGGAAAEDGRLRVNDCILRVNDADVSEVSHSKAVEALKVAGSIVRLYVRRRRPMLETVVEIKLIKGPKGLGFSIAGGVGNQHIPGDNSIYVTKIIDGGAAQKDGRLQVGDRLLMVNNYTLEEVTHEEAVAILKNTSDVVYLKVGKPTSVYLSDPYGPPDITHSFSPAMENHISSPGNNSTMEYKSSMPPISPGRYSPLPKHLLGDEDINRLDGFSFLRNASIDDGEGHRFESQHFQLRPPEPVYSTVNKLCERAPSPRLYSPLEQPTPFPHYHLGLLPDAEITREPRKMVLHKGSTGLGFNIVGGEDGEGIFVSFILAGGPADLSGELRRGDQILSVNGIDLRGATHEQAAAALKGAGQTVTIIAQYRPEELASCSPRRAPPHPAPEYGRFEAKIHDLREQMMNHSMSSGSGSLRTNQKRSLYVRALFDYEKAKDSGLPSQGLSFRYGDILHVINASDDEWWQARRATPDGDSEEMGVIPSRRRVERKERARLKTVKFNAKPGSIDSKGSFSEKRKKSFIFSRKFPFYKNKEPGEQDGSDSERSQEDLILSYEPVMRQEINYARPIIILGPMKDRVNDDLISEFPEKFGSCVPPNSSGQLDTTRPKRDYEVDGRDYHFMTSREQMEKDIQEHKFIEAGQYNDNLYGTSVQSVRYVAERGKHCILDVSGNAIKRLQVAQLYPIAIFIKPRSLESLMEVNKRLTEEQAKKTFDRALKLEQEFGEFFTALVQGETLEDIYTQCKMVIEEQSGPYIWIPSKEKL</sequence>
<dbReference type="InterPro" id="IPR016313">
    <property type="entry name" value="DLG1-like"/>
</dbReference>
<feature type="domain" description="PDZ" evidence="11">
    <location>
        <begin position="317"/>
        <end position="404"/>
    </location>
</feature>
<dbReference type="InterPro" id="IPR050614">
    <property type="entry name" value="Synaptic_Scaffolding_LAP-MAGUK"/>
</dbReference>
<dbReference type="CDD" id="cd06723">
    <property type="entry name" value="PDZ1_Dlg1-2-4-like"/>
    <property type="match status" value="1"/>
</dbReference>
<evidence type="ECO:0000259" key="11">
    <source>
        <dbReference type="PROSITE" id="PS50106"/>
    </source>
</evidence>
<dbReference type="GO" id="GO:0045197">
    <property type="term" value="P:establishment or maintenance of epithelial cell apical/basal polarity"/>
    <property type="evidence" value="ECO:0007669"/>
    <property type="project" value="TreeGrafter"/>
</dbReference>
<dbReference type="InterPro" id="IPR008144">
    <property type="entry name" value="Guanylate_kin-like_dom"/>
</dbReference>
<evidence type="ECO:0000256" key="4">
    <source>
        <dbReference type="ARBA" id="ARBA00022475"/>
    </source>
</evidence>
<feature type="compositionally biased region" description="Low complexity" evidence="8">
    <location>
        <begin position="57"/>
        <end position="69"/>
    </location>
</feature>
<dbReference type="AlphaFoldDB" id="A0A6P8FNQ7"/>
<evidence type="ECO:0000256" key="8">
    <source>
        <dbReference type="SAM" id="MobiDB-lite"/>
    </source>
</evidence>
<evidence type="ECO:0000256" key="3">
    <source>
        <dbReference type="ARBA" id="ARBA00022443"/>
    </source>
</evidence>
<dbReference type="PROSITE" id="PS00856">
    <property type="entry name" value="GUANYLATE_KINASE_1"/>
    <property type="match status" value="1"/>
</dbReference>
<evidence type="ECO:0000256" key="5">
    <source>
        <dbReference type="ARBA" id="ARBA00022737"/>
    </source>
</evidence>
<dbReference type="Pfam" id="PF10600">
    <property type="entry name" value="PDZ_assoc"/>
    <property type="match status" value="1"/>
</dbReference>
<dbReference type="GO" id="GO:0043113">
    <property type="term" value="P:receptor clustering"/>
    <property type="evidence" value="ECO:0007669"/>
    <property type="project" value="TreeGrafter"/>
</dbReference>
<dbReference type="GO" id="GO:0098609">
    <property type="term" value="P:cell-cell adhesion"/>
    <property type="evidence" value="ECO:0007669"/>
    <property type="project" value="TreeGrafter"/>
</dbReference>
<dbReference type="InterPro" id="IPR019583">
    <property type="entry name" value="DLG1-4_PDZ_assoc"/>
</dbReference>
<dbReference type="Pfam" id="PF00018">
    <property type="entry name" value="SH3_1"/>
    <property type="match status" value="1"/>
</dbReference>
<evidence type="ECO:0000259" key="9">
    <source>
        <dbReference type="PROSITE" id="PS50002"/>
    </source>
</evidence>
<feature type="domain" description="SH3" evidence="9">
    <location>
        <begin position="676"/>
        <end position="746"/>
    </location>
</feature>
<dbReference type="PANTHER" id="PTHR23119">
    <property type="entry name" value="DISCS LARGE"/>
    <property type="match status" value="1"/>
</dbReference>
<dbReference type="GO" id="GO:0007268">
    <property type="term" value="P:chemical synaptic transmission"/>
    <property type="evidence" value="ECO:0007669"/>
    <property type="project" value="InterPro"/>
</dbReference>
<dbReference type="InterPro" id="IPR001452">
    <property type="entry name" value="SH3_domain"/>
</dbReference>
<dbReference type="InterPro" id="IPR020590">
    <property type="entry name" value="Guanylate_kinase_CS"/>
</dbReference>
<keyword evidence="4" id="KW-1003">Cell membrane</keyword>
<dbReference type="GO" id="GO:0031594">
    <property type="term" value="C:neuromuscular junction"/>
    <property type="evidence" value="ECO:0007669"/>
    <property type="project" value="InterPro"/>
</dbReference>
<dbReference type="InterPro" id="IPR004172">
    <property type="entry name" value="L27_dom"/>
</dbReference>
<dbReference type="Gene3D" id="2.30.30.40">
    <property type="entry name" value="SH3 Domains"/>
    <property type="match status" value="2"/>
</dbReference>
<accession>A0A6P8FNQ7</accession>
<organism evidence="13 14">
    <name type="scientific">Clupea harengus</name>
    <name type="common">Atlantic herring</name>
    <dbReference type="NCBI Taxonomy" id="7950"/>
    <lineage>
        <taxon>Eukaryota</taxon>
        <taxon>Metazoa</taxon>
        <taxon>Chordata</taxon>
        <taxon>Craniata</taxon>
        <taxon>Vertebrata</taxon>
        <taxon>Euteleostomi</taxon>
        <taxon>Actinopterygii</taxon>
        <taxon>Neopterygii</taxon>
        <taxon>Teleostei</taxon>
        <taxon>Clupei</taxon>
        <taxon>Clupeiformes</taxon>
        <taxon>Clupeoidei</taxon>
        <taxon>Clupeidae</taxon>
        <taxon>Clupea</taxon>
    </lineage>
</organism>
<dbReference type="Gene3D" id="3.40.50.300">
    <property type="entry name" value="P-loop containing nucleotide triphosphate hydrolases"/>
    <property type="match status" value="1"/>
</dbReference>
<dbReference type="GO" id="GO:0097120">
    <property type="term" value="P:receptor localization to synapse"/>
    <property type="evidence" value="ECO:0007669"/>
    <property type="project" value="TreeGrafter"/>
</dbReference>
<dbReference type="GO" id="GO:0019901">
    <property type="term" value="F:protein kinase binding"/>
    <property type="evidence" value="ECO:0007669"/>
    <property type="project" value="TreeGrafter"/>
</dbReference>
<keyword evidence="5" id="KW-0677">Repeat</keyword>
<dbReference type="SMART" id="SM00228">
    <property type="entry name" value="PDZ"/>
    <property type="match status" value="3"/>
</dbReference>
<evidence type="ECO:0000256" key="1">
    <source>
        <dbReference type="ARBA" id="ARBA00004202"/>
    </source>
</evidence>
<dbReference type="FunFam" id="2.30.42.10:FF:000001">
    <property type="entry name" value="Disks large homolog 1 isoform 2"/>
    <property type="match status" value="1"/>
</dbReference>
<dbReference type="FunFam" id="2.30.30.40:FF:000027">
    <property type="entry name" value="Disks large homolog 3 isoform 1"/>
    <property type="match status" value="1"/>
</dbReference>
<evidence type="ECO:0000256" key="7">
    <source>
        <dbReference type="PROSITE-ProRule" id="PRU00192"/>
    </source>
</evidence>
<dbReference type="RefSeq" id="XP_031427969.1">
    <property type="nucleotide sequence ID" value="XM_031572109.2"/>
</dbReference>
<dbReference type="Proteomes" id="UP000515152">
    <property type="component" value="Chromosome 8"/>
</dbReference>
<proteinExistence type="inferred from homology"/>
<dbReference type="FunFam" id="3.30.63.10:FF:000001">
    <property type="entry name" value="Disks large homolog 1 isoform 2"/>
    <property type="match status" value="1"/>
</dbReference>
<keyword evidence="13" id="KW-1185">Reference proteome</keyword>
<dbReference type="SUPFAM" id="SSF50044">
    <property type="entry name" value="SH3-domain"/>
    <property type="match status" value="1"/>
</dbReference>
<protein>
    <submittedName>
        <fullName evidence="14">Disks large homolog 2 isoform X10</fullName>
    </submittedName>
</protein>
<dbReference type="Pfam" id="PF09058">
    <property type="entry name" value="L27_1"/>
    <property type="match status" value="1"/>
</dbReference>
<dbReference type="GO" id="GO:0035255">
    <property type="term" value="F:ionotropic glutamate receptor binding"/>
    <property type="evidence" value="ECO:0007669"/>
    <property type="project" value="TreeGrafter"/>
</dbReference>
<dbReference type="CDD" id="cd06724">
    <property type="entry name" value="PDZ2_Dlg1-2-4-like"/>
    <property type="match status" value="1"/>
</dbReference>
<dbReference type="InterPro" id="IPR015143">
    <property type="entry name" value="L27_1"/>
</dbReference>
<dbReference type="SMART" id="SM01277">
    <property type="entry name" value="MAGUK_N_PEST"/>
    <property type="match status" value="1"/>
</dbReference>
<dbReference type="GO" id="GO:0016323">
    <property type="term" value="C:basolateral plasma membrane"/>
    <property type="evidence" value="ECO:0007669"/>
    <property type="project" value="TreeGrafter"/>
</dbReference>
<dbReference type="Pfam" id="PF00595">
    <property type="entry name" value="PDZ"/>
    <property type="match status" value="3"/>
</dbReference>
<feature type="domain" description="Guanylate kinase-like" evidence="10">
    <location>
        <begin position="820"/>
        <end position="1002"/>
    </location>
</feature>
<dbReference type="InterPro" id="IPR019590">
    <property type="entry name" value="DLG1_PEST_dom"/>
</dbReference>
<dbReference type="CTD" id="1740"/>
<dbReference type="CDD" id="cd06795">
    <property type="entry name" value="PDZ3_Dlg1-2-4-like"/>
    <property type="match status" value="1"/>
</dbReference>
<feature type="region of interest" description="Disordered" evidence="8">
    <location>
        <begin position="46"/>
        <end position="82"/>
    </location>
</feature>
<dbReference type="Gene3D" id="2.30.42.10">
    <property type="match status" value="3"/>
</dbReference>
<name>A0A6P8FNQ7_CLUHA</name>
<dbReference type="FunFam" id="2.30.30.40:FF:000008">
    <property type="entry name" value="Disks large homolog 1 isoform 2"/>
    <property type="match status" value="1"/>
</dbReference>
<dbReference type="InterPro" id="IPR008145">
    <property type="entry name" value="GK/Ca_channel_bsu"/>
</dbReference>
<evidence type="ECO:0000313" key="13">
    <source>
        <dbReference type="Proteomes" id="UP000515152"/>
    </source>
</evidence>
<feature type="domain" description="L27" evidence="12">
    <location>
        <begin position="1"/>
        <end position="27"/>
    </location>
</feature>
<evidence type="ECO:0000256" key="6">
    <source>
        <dbReference type="ARBA" id="ARBA00023136"/>
    </source>
</evidence>
<dbReference type="FunFam" id="2.30.42.10:FF:000002">
    <property type="entry name" value="Disks large homolog 4 isoform 2"/>
    <property type="match status" value="1"/>
</dbReference>
<dbReference type="PROSITE" id="PS50052">
    <property type="entry name" value="GUANYLATE_KINASE_2"/>
    <property type="match status" value="1"/>
</dbReference>
<dbReference type="PROSITE" id="PS50002">
    <property type="entry name" value="SH3"/>
    <property type="match status" value="1"/>
</dbReference>
<dbReference type="PROSITE" id="PS51022">
    <property type="entry name" value="L27"/>
    <property type="match status" value="1"/>
</dbReference>
<feature type="domain" description="PDZ" evidence="11">
    <location>
        <begin position="222"/>
        <end position="309"/>
    </location>
</feature>
<evidence type="ECO:0000259" key="10">
    <source>
        <dbReference type="PROSITE" id="PS50052"/>
    </source>
</evidence>
<dbReference type="GO" id="GO:0099072">
    <property type="term" value="P:regulation of postsynaptic membrane neurotransmitter receptor levels"/>
    <property type="evidence" value="ECO:0007669"/>
    <property type="project" value="TreeGrafter"/>
</dbReference>
<dbReference type="PANTHER" id="PTHR23119:SF6">
    <property type="entry name" value="DISKS LARGE HOMOLOG 2"/>
    <property type="match status" value="1"/>
</dbReference>
<dbReference type="FunFam" id="2.30.42.10:FF:000091">
    <property type="entry name" value="disks large homolog 1 isoform X8"/>
    <property type="match status" value="1"/>
</dbReference>
<reference evidence="14" key="1">
    <citation type="submission" date="2025-08" db="UniProtKB">
        <authorList>
            <consortium name="RefSeq"/>
        </authorList>
    </citation>
    <scope>IDENTIFICATION</scope>
</reference>
<dbReference type="SMART" id="SM00326">
    <property type="entry name" value="SH3"/>
    <property type="match status" value="1"/>
</dbReference>
<dbReference type="GeneID" id="105900405"/>
<dbReference type="InterPro" id="IPR036892">
    <property type="entry name" value="L27_dom_sf"/>
</dbReference>
<dbReference type="Pfam" id="PF10608">
    <property type="entry name" value="MAGUK_N_PEST"/>
    <property type="match status" value="1"/>
</dbReference>
<dbReference type="SMART" id="SM00072">
    <property type="entry name" value="GuKc"/>
    <property type="match status" value="1"/>
</dbReference>
<dbReference type="FunFam" id="3.40.50.300:FF:001402">
    <property type="entry name" value="Discs, large homolog 3 (Drosophila)"/>
    <property type="match status" value="1"/>
</dbReference>
<dbReference type="Gene3D" id="3.30.63.10">
    <property type="entry name" value="Guanylate Kinase phosphate binding domain"/>
    <property type="match status" value="1"/>
</dbReference>
<gene>
    <name evidence="14" type="primary">dlg2</name>
</gene>
<dbReference type="InterPro" id="IPR036034">
    <property type="entry name" value="PDZ_sf"/>
</dbReference>
<comment type="similarity">
    <text evidence="2">Belongs to the MAGUK family.</text>
</comment>
<evidence type="ECO:0000259" key="12">
    <source>
        <dbReference type="PROSITE" id="PS51022"/>
    </source>
</evidence>